<name>A0A6C0IEE7_9ZZZZ</name>
<reference evidence="1" key="1">
    <citation type="journal article" date="2020" name="Nature">
        <title>Giant virus diversity and host interactions through global metagenomics.</title>
        <authorList>
            <person name="Schulz F."/>
            <person name="Roux S."/>
            <person name="Paez-Espino D."/>
            <person name="Jungbluth S."/>
            <person name="Walsh D.A."/>
            <person name="Denef V.J."/>
            <person name="McMahon K.D."/>
            <person name="Konstantinidis K.T."/>
            <person name="Eloe-Fadrosh E.A."/>
            <person name="Kyrpides N.C."/>
            <person name="Woyke T."/>
        </authorList>
    </citation>
    <scope>NUCLEOTIDE SEQUENCE</scope>
    <source>
        <strain evidence="1">GVMAG-M-3300023184-77</strain>
    </source>
</reference>
<protein>
    <submittedName>
        <fullName evidence="1">Uncharacterized protein</fullName>
    </submittedName>
</protein>
<dbReference type="AlphaFoldDB" id="A0A6C0IEE7"/>
<proteinExistence type="predicted"/>
<organism evidence="1">
    <name type="scientific">viral metagenome</name>
    <dbReference type="NCBI Taxonomy" id="1070528"/>
    <lineage>
        <taxon>unclassified sequences</taxon>
        <taxon>metagenomes</taxon>
        <taxon>organismal metagenomes</taxon>
    </lineage>
</organism>
<accession>A0A6C0IEE7</accession>
<sequence>MTNLKDHKRRILSTRGDIETDKTSYLNLAYNNNFAGTMHEIYLHKITPEEINEYLRTVINIPTVLARNSGWRWMLHNRSSYYMSYRSNIIDKEVKEVLEQYFDWLKQRDDYVESPKDKIVRIERERITARANAVRQEILEAVYHPDRCERMMNEYGEIWADIHMPY</sequence>
<evidence type="ECO:0000313" key="1">
    <source>
        <dbReference type="EMBL" id="QHT91498.1"/>
    </source>
</evidence>
<dbReference type="EMBL" id="MN740165">
    <property type="protein sequence ID" value="QHT91498.1"/>
    <property type="molecule type" value="Genomic_DNA"/>
</dbReference>